<dbReference type="Gene3D" id="3.30.63.20">
    <property type="match status" value="1"/>
</dbReference>
<comment type="similarity">
    <text evidence="1 4">Belongs to the eukaryotic ribosomal protein eS25 family.</text>
</comment>
<dbReference type="AlphaFoldDB" id="A0A507DYN8"/>
<evidence type="ECO:0000313" key="6">
    <source>
        <dbReference type="EMBL" id="TPX56078.1"/>
    </source>
</evidence>
<accession>A0A507DYN8</accession>
<protein>
    <recommendedName>
        <fullName evidence="4">40S ribosomal protein S25</fullName>
    </recommendedName>
</protein>
<evidence type="ECO:0000313" key="7">
    <source>
        <dbReference type="Proteomes" id="UP000318582"/>
    </source>
</evidence>
<dbReference type="Proteomes" id="UP000318582">
    <property type="component" value="Unassembled WGS sequence"/>
</dbReference>
<dbReference type="GO" id="GO:1990904">
    <property type="term" value="C:ribonucleoprotein complex"/>
    <property type="evidence" value="ECO:0007669"/>
    <property type="project" value="UniProtKB-KW"/>
</dbReference>
<feature type="compositionally biased region" description="Basic residues" evidence="5">
    <location>
        <begin position="61"/>
        <end position="70"/>
    </location>
</feature>
<evidence type="ECO:0000256" key="2">
    <source>
        <dbReference type="ARBA" id="ARBA00022980"/>
    </source>
</evidence>
<dbReference type="PANTHER" id="PTHR12850">
    <property type="entry name" value="40S RIBOSOMAL PROTEIN S25"/>
    <property type="match status" value="1"/>
</dbReference>
<proteinExistence type="inferred from homology"/>
<evidence type="ECO:0000256" key="5">
    <source>
        <dbReference type="SAM" id="MobiDB-lite"/>
    </source>
</evidence>
<evidence type="ECO:0000256" key="3">
    <source>
        <dbReference type="ARBA" id="ARBA00023274"/>
    </source>
</evidence>
<comment type="caution">
    <text evidence="6">The sequence shown here is derived from an EMBL/GenBank/DDBJ whole genome shotgun (WGS) entry which is preliminary data.</text>
</comment>
<keyword evidence="2 4" id="KW-0689">Ribosomal protein</keyword>
<dbReference type="GO" id="GO:0005840">
    <property type="term" value="C:ribosome"/>
    <property type="evidence" value="ECO:0007669"/>
    <property type="project" value="UniProtKB-KW"/>
</dbReference>
<evidence type="ECO:0000256" key="4">
    <source>
        <dbReference type="RuleBase" id="RU366057"/>
    </source>
</evidence>
<feature type="region of interest" description="Disordered" evidence="5">
    <location>
        <begin position="50"/>
        <end position="73"/>
    </location>
</feature>
<gene>
    <name evidence="6" type="ORF">PhCBS80983_g04804</name>
</gene>
<keyword evidence="7" id="KW-1185">Reference proteome</keyword>
<dbReference type="STRING" id="109895.A0A507DYN8"/>
<sequence length="160" mass="17509">MNGTNQKYAGVGGFGTRGKFIFNKAIALAGYPVLDSHVIKIKMAKAVEKKATKPTSSGGGKAKKKKWSKGKVKDKANNAVVFDKTTYDKLFKEAPTYKLITPSVLVDRLRINGSLARVAIRELESKGLIRLVSSHNSQLIYTRATKAEDAEEPKPAKDEE</sequence>
<dbReference type="FunFam" id="3.30.63.20:FF:000001">
    <property type="entry name" value="40S ribosomal protein S25"/>
    <property type="match status" value="1"/>
</dbReference>
<organism evidence="6 7">
    <name type="scientific">Powellomyces hirtus</name>
    <dbReference type="NCBI Taxonomy" id="109895"/>
    <lineage>
        <taxon>Eukaryota</taxon>
        <taxon>Fungi</taxon>
        <taxon>Fungi incertae sedis</taxon>
        <taxon>Chytridiomycota</taxon>
        <taxon>Chytridiomycota incertae sedis</taxon>
        <taxon>Chytridiomycetes</taxon>
        <taxon>Spizellomycetales</taxon>
        <taxon>Powellomycetaceae</taxon>
        <taxon>Powellomyces</taxon>
    </lineage>
</organism>
<dbReference type="InterPro" id="IPR004977">
    <property type="entry name" value="Ribosomal_eS25"/>
</dbReference>
<keyword evidence="3 4" id="KW-0687">Ribonucleoprotein</keyword>
<dbReference type="EMBL" id="QEAQ01000086">
    <property type="protein sequence ID" value="TPX56078.1"/>
    <property type="molecule type" value="Genomic_DNA"/>
</dbReference>
<evidence type="ECO:0000256" key="1">
    <source>
        <dbReference type="ARBA" id="ARBA00009106"/>
    </source>
</evidence>
<name>A0A507DYN8_9FUNG</name>
<dbReference type="Pfam" id="PF03297">
    <property type="entry name" value="Ribosomal_S25"/>
    <property type="match status" value="1"/>
</dbReference>
<reference evidence="6 7" key="1">
    <citation type="journal article" date="2019" name="Sci. Rep.">
        <title>Comparative genomics of chytrid fungi reveal insights into the obligate biotrophic and pathogenic lifestyle of Synchytrium endobioticum.</title>
        <authorList>
            <person name="van de Vossenberg B.T.L.H."/>
            <person name="Warris S."/>
            <person name="Nguyen H.D.T."/>
            <person name="van Gent-Pelzer M.P.E."/>
            <person name="Joly D.L."/>
            <person name="van de Geest H.C."/>
            <person name="Bonants P.J.M."/>
            <person name="Smith D.S."/>
            <person name="Levesque C.A."/>
            <person name="van der Lee T.A.J."/>
        </authorList>
    </citation>
    <scope>NUCLEOTIDE SEQUENCE [LARGE SCALE GENOMIC DNA]</scope>
    <source>
        <strain evidence="6 7">CBS 809.83</strain>
    </source>
</reference>